<evidence type="ECO:0000256" key="10">
    <source>
        <dbReference type="SAM" id="Phobius"/>
    </source>
</evidence>
<comment type="subcellular location">
    <subcellularLocation>
        <location evidence="1">Cell inner membrane</location>
    </subcellularLocation>
</comment>
<keyword evidence="5" id="KW-0997">Cell inner membrane</keyword>
<dbReference type="NCBIfam" id="TIGR01713">
    <property type="entry name" value="typeII_sec_gspC"/>
    <property type="match status" value="1"/>
</dbReference>
<evidence type="ECO:0000256" key="8">
    <source>
        <dbReference type="ARBA" id="ARBA00022989"/>
    </source>
</evidence>
<dbReference type="EMBL" id="JBHLXP010000011">
    <property type="protein sequence ID" value="MFC0050687.1"/>
    <property type="molecule type" value="Genomic_DNA"/>
</dbReference>
<evidence type="ECO:0000313" key="14">
    <source>
        <dbReference type="Proteomes" id="UP001589813"/>
    </source>
</evidence>
<dbReference type="InterPro" id="IPR036034">
    <property type="entry name" value="PDZ_sf"/>
</dbReference>
<dbReference type="Gene3D" id="2.30.42.10">
    <property type="match status" value="1"/>
</dbReference>
<dbReference type="InterPro" id="IPR001478">
    <property type="entry name" value="PDZ"/>
</dbReference>
<evidence type="ECO:0000259" key="11">
    <source>
        <dbReference type="Pfam" id="PF11356"/>
    </source>
</evidence>
<feature type="domain" description="PDZ" evidence="12">
    <location>
        <begin position="253"/>
        <end position="308"/>
    </location>
</feature>
<feature type="domain" description="Type II secretion system protein GspC N-terminal" evidence="11">
    <location>
        <begin position="35"/>
        <end position="173"/>
    </location>
</feature>
<dbReference type="Proteomes" id="UP001589813">
    <property type="component" value="Unassembled WGS sequence"/>
</dbReference>
<keyword evidence="7" id="KW-0653">Protein transport</keyword>
<comment type="caution">
    <text evidence="13">The sequence shown here is derived from an EMBL/GenBank/DDBJ whole genome shotgun (WGS) entry which is preliminary data.</text>
</comment>
<evidence type="ECO:0000256" key="1">
    <source>
        <dbReference type="ARBA" id="ARBA00004533"/>
    </source>
</evidence>
<comment type="similarity">
    <text evidence="2">Belongs to the GSP C family.</text>
</comment>
<keyword evidence="6 10" id="KW-0812">Transmembrane</keyword>
<dbReference type="RefSeq" id="WP_377248757.1">
    <property type="nucleotide sequence ID" value="NZ_JBHLXP010000011.1"/>
</dbReference>
<dbReference type="SUPFAM" id="SSF50156">
    <property type="entry name" value="PDZ domain-like"/>
    <property type="match status" value="1"/>
</dbReference>
<feature type="transmembrane region" description="Helical" evidence="10">
    <location>
        <begin position="20"/>
        <end position="42"/>
    </location>
</feature>
<dbReference type="Gene3D" id="2.30.30.830">
    <property type="match status" value="1"/>
</dbReference>
<evidence type="ECO:0000259" key="12">
    <source>
        <dbReference type="Pfam" id="PF13180"/>
    </source>
</evidence>
<dbReference type="InterPro" id="IPR001639">
    <property type="entry name" value="T2SS_protein-GspC"/>
</dbReference>
<evidence type="ECO:0000256" key="3">
    <source>
        <dbReference type="ARBA" id="ARBA00022448"/>
    </source>
</evidence>
<keyword evidence="3" id="KW-0813">Transport</keyword>
<name>A0ABV6BIH9_9GAMM</name>
<evidence type="ECO:0000256" key="9">
    <source>
        <dbReference type="ARBA" id="ARBA00023136"/>
    </source>
</evidence>
<keyword evidence="8 10" id="KW-1133">Transmembrane helix</keyword>
<dbReference type="Pfam" id="PF11356">
    <property type="entry name" value="T2SSC"/>
    <property type="match status" value="1"/>
</dbReference>
<accession>A0ABV6BIH9</accession>
<dbReference type="InterPro" id="IPR024961">
    <property type="entry name" value="T2SS_GspC_N"/>
</dbReference>
<keyword evidence="14" id="KW-1185">Reference proteome</keyword>
<gene>
    <name evidence="13" type="primary">gspC</name>
    <name evidence="13" type="ORF">ACFFJP_20590</name>
</gene>
<keyword evidence="9 10" id="KW-0472">Membrane</keyword>
<evidence type="ECO:0000256" key="4">
    <source>
        <dbReference type="ARBA" id="ARBA00022475"/>
    </source>
</evidence>
<organism evidence="13 14">
    <name type="scientific">Rheinheimera tilapiae</name>
    <dbReference type="NCBI Taxonomy" id="875043"/>
    <lineage>
        <taxon>Bacteria</taxon>
        <taxon>Pseudomonadati</taxon>
        <taxon>Pseudomonadota</taxon>
        <taxon>Gammaproteobacteria</taxon>
        <taxon>Chromatiales</taxon>
        <taxon>Chromatiaceae</taxon>
        <taxon>Rheinheimera</taxon>
    </lineage>
</organism>
<evidence type="ECO:0000256" key="6">
    <source>
        <dbReference type="ARBA" id="ARBA00022692"/>
    </source>
</evidence>
<reference evidence="13 14" key="1">
    <citation type="submission" date="2024-09" db="EMBL/GenBank/DDBJ databases">
        <authorList>
            <person name="Sun Q."/>
            <person name="Mori K."/>
        </authorList>
    </citation>
    <scope>NUCLEOTIDE SEQUENCE [LARGE SCALE GENOMIC DNA]</scope>
    <source>
        <strain evidence="13 14">KCTC 23315</strain>
    </source>
</reference>
<dbReference type="PROSITE" id="PS01141">
    <property type="entry name" value="T2SP_C"/>
    <property type="match status" value="1"/>
</dbReference>
<protein>
    <submittedName>
        <fullName evidence="13">Type II secretion system protein GspC</fullName>
    </submittedName>
</protein>
<dbReference type="Pfam" id="PF13180">
    <property type="entry name" value="PDZ_2"/>
    <property type="match status" value="1"/>
</dbReference>
<sequence>MNWQRVSDLDWAVQWQQFYARLPVVLLNRIFAFVFLLLLAWLAARVSWLLIPAGNTSQVAVPVAVARAPASSTQDVQRVVDASLFGKYQEKTAEPVAVQTVTDAPQTSLSLKLTGVVATLTKPEQGTAVIENSGVEQVYAIDEQIEGTAAVLKQVLEDRVLLQVSGRMETLMLDGVEYQKLSEANAAVGEESLQEVAPPPGAYSPAAEDVASMRREMLNEPAKFFDYVRITPRHRNGQMYGYALLPGKDAELFARMGLRPNDVAIEINGVRLNDMQQAYGVINELREASQASIKVERDGQIQDIQVNLSQQ</sequence>
<evidence type="ECO:0000256" key="2">
    <source>
        <dbReference type="ARBA" id="ARBA00007986"/>
    </source>
</evidence>
<keyword evidence="4" id="KW-1003">Cell membrane</keyword>
<evidence type="ECO:0000256" key="7">
    <source>
        <dbReference type="ARBA" id="ARBA00022927"/>
    </source>
</evidence>
<evidence type="ECO:0000313" key="13">
    <source>
        <dbReference type="EMBL" id="MFC0050687.1"/>
    </source>
</evidence>
<proteinExistence type="inferred from homology"/>
<evidence type="ECO:0000256" key="5">
    <source>
        <dbReference type="ARBA" id="ARBA00022519"/>
    </source>
</evidence>